<dbReference type="EMBL" id="KQ971339">
    <property type="protein sequence ID" value="KYB27750.1"/>
    <property type="molecule type" value="Genomic_DNA"/>
</dbReference>
<dbReference type="Proteomes" id="UP000007266">
    <property type="component" value="Linkage group 4"/>
</dbReference>
<accession>A0A139WIB5</accession>
<evidence type="ECO:0000313" key="1">
    <source>
        <dbReference type="EMBL" id="KYB27750.1"/>
    </source>
</evidence>
<dbReference type="InParanoid" id="A0A139WIB5"/>
<evidence type="ECO:0000313" key="2">
    <source>
        <dbReference type="Proteomes" id="UP000007266"/>
    </source>
</evidence>
<protein>
    <submittedName>
        <fullName evidence="1">Uncharacterized protein</fullName>
    </submittedName>
</protein>
<organism evidence="1 2">
    <name type="scientific">Tribolium castaneum</name>
    <name type="common">Red flour beetle</name>
    <dbReference type="NCBI Taxonomy" id="7070"/>
    <lineage>
        <taxon>Eukaryota</taxon>
        <taxon>Metazoa</taxon>
        <taxon>Ecdysozoa</taxon>
        <taxon>Arthropoda</taxon>
        <taxon>Hexapoda</taxon>
        <taxon>Insecta</taxon>
        <taxon>Pterygota</taxon>
        <taxon>Neoptera</taxon>
        <taxon>Endopterygota</taxon>
        <taxon>Coleoptera</taxon>
        <taxon>Polyphaga</taxon>
        <taxon>Cucujiformia</taxon>
        <taxon>Tenebrionidae</taxon>
        <taxon>Tenebrionidae incertae sedis</taxon>
        <taxon>Tribolium</taxon>
    </lineage>
</organism>
<proteinExistence type="predicted"/>
<name>A0A139WIB5_TRICA</name>
<dbReference type="AlphaFoldDB" id="A0A139WIB5"/>
<sequence length="118" mass="13525">MCPSVCVSLVKKADAIKTEWMASSQIEDRKGLILSRFFSTIESKQNLLITDLDEIRTDVDKIRTDVDKIRTDVNELSTDVKQLPQTIRLVVREEIQNAIHNETPKQLKNLLKLGFDNL</sequence>
<keyword evidence="2" id="KW-1185">Reference proteome</keyword>
<dbReference type="Gene3D" id="1.20.5.190">
    <property type="match status" value="1"/>
</dbReference>
<gene>
    <name evidence="1" type="primary">AUGUSTUS-3.0.2_32959</name>
    <name evidence="1" type="ORF">TcasGA2_TC032959</name>
</gene>
<reference evidence="1 2" key="1">
    <citation type="journal article" date="2008" name="Nature">
        <title>The genome of the model beetle and pest Tribolium castaneum.</title>
        <authorList>
            <consortium name="Tribolium Genome Sequencing Consortium"/>
            <person name="Richards S."/>
            <person name="Gibbs R.A."/>
            <person name="Weinstock G.M."/>
            <person name="Brown S.J."/>
            <person name="Denell R."/>
            <person name="Beeman R.W."/>
            <person name="Gibbs R."/>
            <person name="Beeman R.W."/>
            <person name="Brown S.J."/>
            <person name="Bucher G."/>
            <person name="Friedrich M."/>
            <person name="Grimmelikhuijzen C.J."/>
            <person name="Klingler M."/>
            <person name="Lorenzen M."/>
            <person name="Richards S."/>
            <person name="Roth S."/>
            <person name="Schroder R."/>
            <person name="Tautz D."/>
            <person name="Zdobnov E.M."/>
            <person name="Muzny D."/>
            <person name="Gibbs R.A."/>
            <person name="Weinstock G.M."/>
            <person name="Attaway T."/>
            <person name="Bell S."/>
            <person name="Buhay C.J."/>
            <person name="Chandrabose M.N."/>
            <person name="Chavez D."/>
            <person name="Clerk-Blankenburg K.P."/>
            <person name="Cree A."/>
            <person name="Dao M."/>
            <person name="Davis C."/>
            <person name="Chacko J."/>
            <person name="Dinh H."/>
            <person name="Dugan-Rocha S."/>
            <person name="Fowler G."/>
            <person name="Garner T.T."/>
            <person name="Garnes J."/>
            <person name="Gnirke A."/>
            <person name="Hawes A."/>
            <person name="Hernandez J."/>
            <person name="Hines S."/>
            <person name="Holder M."/>
            <person name="Hume J."/>
            <person name="Jhangiani S.N."/>
            <person name="Joshi V."/>
            <person name="Khan Z.M."/>
            <person name="Jackson L."/>
            <person name="Kovar C."/>
            <person name="Kowis A."/>
            <person name="Lee S."/>
            <person name="Lewis L.R."/>
            <person name="Margolis J."/>
            <person name="Morgan M."/>
            <person name="Nazareth L.V."/>
            <person name="Nguyen N."/>
            <person name="Okwuonu G."/>
            <person name="Parker D."/>
            <person name="Richards S."/>
            <person name="Ruiz S.J."/>
            <person name="Santibanez J."/>
            <person name="Savard J."/>
            <person name="Scherer S.E."/>
            <person name="Schneider B."/>
            <person name="Sodergren E."/>
            <person name="Tautz D."/>
            <person name="Vattahil S."/>
            <person name="Villasana D."/>
            <person name="White C.S."/>
            <person name="Wright R."/>
            <person name="Park Y."/>
            <person name="Beeman R.W."/>
            <person name="Lord J."/>
            <person name="Oppert B."/>
            <person name="Lorenzen M."/>
            <person name="Brown S."/>
            <person name="Wang L."/>
            <person name="Savard J."/>
            <person name="Tautz D."/>
            <person name="Richards S."/>
            <person name="Weinstock G."/>
            <person name="Gibbs R.A."/>
            <person name="Liu Y."/>
            <person name="Worley K."/>
            <person name="Weinstock G."/>
            <person name="Elsik C.G."/>
            <person name="Reese J.T."/>
            <person name="Elhaik E."/>
            <person name="Landan G."/>
            <person name="Graur D."/>
            <person name="Arensburger P."/>
            <person name="Atkinson P."/>
            <person name="Beeman R.W."/>
            <person name="Beidler J."/>
            <person name="Brown S.J."/>
            <person name="Demuth J.P."/>
            <person name="Drury D.W."/>
            <person name="Du Y.Z."/>
            <person name="Fujiwara H."/>
            <person name="Lorenzen M."/>
            <person name="Maselli V."/>
            <person name="Osanai M."/>
            <person name="Park Y."/>
            <person name="Robertson H.M."/>
            <person name="Tu Z."/>
            <person name="Wang J.J."/>
            <person name="Wang S."/>
            <person name="Richards S."/>
            <person name="Song H."/>
            <person name="Zhang L."/>
            <person name="Sodergren E."/>
            <person name="Werner D."/>
            <person name="Stanke M."/>
            <person name="Morgenstern B."/>
            <person name="Solovyev V."/>
            <person name="Kosarev P."/>
            <person name="Brown G."/>
            <person name="Chen H.C."/>
            <person name="Ermolaeva O."/>
            <person name="Hlavina W."/>
            <person name="Kapustin Y."/>
            <person name="Kiryutin B."/>
            <person name="Kitts P."/>
            <person name="Maglott D."/>
            <person name="Pruitt K."/>
            <person name="Sapojnikov V."/>
            <person name="Souvorov A."/>
            <person name="Mackey A.J."/>
            <person name="Waterhouse R.M."/>
            <person name="Wyder S."/>
            <person name="Zdobnov E.M."/>
            <person name="Zdobnov E.M."/>
            <person name="Wyder S."/>
            <person name="Kriventseva E.V."/>
            <person name="Kadowaki T."/>
            <person name="Bork P."/>
            <person name="Aranda M."/>
            <person name="Bao R."/>
            <person name="Beermann A."/>
            <person name="Berns N."/>
            <person name="Bolognesi R."/>
            <person name="Bonneton F."/>
            <person name="Bopp D."/>
            <person name="Brown S.J."/>
            <person name="Bucher G."/>
            <person name="Butts T."/>
            <person name="Chaumot A."/>
            <person name="Denell R.E."/>
            <person name="Ferrier D.E."/>
            <person name="Friedrich M."/>
            <person name="Gordon C.M."/>
            <person name="Jindra M."/>
            <person name="Klingler M."/>
            <person name="Lan Q."/>
            <person name="Lattorff H.M."/>
            <person name="Laudet V."/>
            <person name="von Levetsow C."/>
            <person name="Liu Z."/>
            <person name="Lutz R."/>
            <person name="Lynch J.A."/>
            <person name="da Fonseca R.N."/>
            <person name="Posnien N."/>
            <person name="Reuter R."/>
            <person name="Roth S."/>
            <person name="Savard J."/>
            <person name="Schinko J.B."/>
            <person name="Schmitt C."/>
            <person name="Schoppmeier M."/>
            <person name="Schroder R."/>
            <person name="Shippy T.D."/>
            <person name="Simonnet F."/>
            <person name="Marques-Souza H."/>
            <person name="Tautz D."/>
            <person name="Tomoyasu Y."/>
            <person name="Trauner J."/>
            <person name="Van der Zee M."/>
            <person name="Vervoort M."/>
            <person name="Wittkopp N."/>
            <person name="Wimmer E.A."/>
            <person name="Yang X."/>
            <person name="Jones A.K."/>
            <person name="Sattelle D.B."/>
            <person name="Ebert P.R."/>
            <person name="Nelson D."/>
            <person name="Scott J.G."/>
            <person name="Beeman R.W."/>
            <person name="Muthukrishnan S."/>
            <person name="Kramer K.J."/>
            <person name="Arakane Y."/>
            <person name="Beeman R.W."/>
            <person name="Zhu Q."/>
            <person name="Hogenkamp D."/>
            <person name="Dixit R."/>
            <person name="Oppert B."/>
            <person name="Jiang H."/>
            <person name="Zou Z."/>
            <person name="Marshall J."/>
            <person name="Elpidina E."/>
            <person name="Vinokurov K."/>
            <person name="Oppert C."/>
            <person name="Zou Z."/>
            <person name="Evans J."/>
            <person name="Lu Z."/>
            <person name="Zhao P."/>
            <person name="Sumathipala N."/>
            <person name="Altincicek B."/>
            <person name="Vilcinskas A."/>
            <person name="Williams M."/>
            <person name="Hultmark D."/>
            <person name="Hetru C."/>
            <person name="Jiang H."/>
            <person name="Grimmelikhuijzen C.J."/>
            <person name="Hauser F."/>
            <person name="Cazzamali G."/>
            <person name="Williamson M."/>
            <person name="Park Y."/>
            <person name="Li B."/>
            <person name="Tanaka Y."/>
            <person name="Predel R."/>
            <person name="Neupert S."/>
            <person name="Schachtner J."/>
            <person name="Verleyen P."/>
            <person name="Raible F."/>
            <person name="Bork P."/>
            <person name="Friedrich M."/>
            <person name="Walden K.K."/>
            <person name="Robertson H.M."/>
            <person name="Angeli S."/>
            <person name="Foret S."/>
            <person name="Bucher G."/>
            <person name="Schuetz S."/>
            <person name="Maleszka R."/>
            <person name="Wimmer E.A."/>
            <person name="Beeman R.W."/>
            <person name="Lorenzen M."/>
            <person name="Tomoyasu Y."/>
            <person name="Miller S.C."/>
            <person name="Grossmann D."/>
            <person name="Bucher G."/>
        </authorList>
    </citation>
    <scope>NUCLEOTIDE SEQUENCE [LARGE SCALE GENOMIC DNA]</scope>
    <source>
        <strain evidence="1 2">Georgia GA2</strain>
    </source>
</reference>
<reference evidence="1 2" key="2">
    <citation type="journal article" date="2010" name="Nucleic Acids Res.">
        <title>BeetleBase in 2010: revisions to provide comprehensive genomic information for Tribolium castaneum.</title>
        <authorList>
            <person name="Kim H.S."/>
            <person name="Murphy T."/>
            <person name="Xia J."/>
            <person name="Caragea D."/>
            <person name="Park Y."/>
            <person name="Beeman R.W."/>
            <person name="Lorenzen M.D."/>
            <person name="Butcher S."/>
            <person name="Manak J.R."/>
            <person name="Brown S.J."/>
        </authorList>
    </citation>
    <scope>GENOME REANNOTATION</scope>
    <source>
        <strain evidence="1 2">Georgia GA2</strain>
    </source>
</reference>